<accession>A0A4W5KVG2</accession>
<dbReference type="Proteomes" id="UP000314982">
    <property type="component" value="Unassembled WGS sequence"/>
</dbReference>
<proteinExistence type="predicted"/>
<protein>
    <submittedName>
        <fullName evidence="1">Uncharacterized protein</fullName>
    </submittedName>
</protein>
<name>A0A4W5KVG2_9TELE</name>
<dbReference type="Ensembl" id="ENSHHUT00000015661.1">
    <property type="protein sequence ID" value="ENSHHUP00000015134.1"/>
    <property type="gene ID" value="ENSHHUG00000009410.1"/>
</dbReference>
<evidence type="ECO:0000313" key="1">
    <source>
        <dbReference type="Ensembl" id="ENSHHUP00000015134.1"/>
    </source>
</evidence>
<evidence type="ECO:0000313" key="2">
    <source>
        <dbReference type="Proteomes" id="UP000314982"/>
    </source>
</evidence>
<reference evidence="1" key="3">
    <citation type="submission" date="2025-09" db="UniProtKB">
        <authorList>
            <consortium name="Ensembl"/>
        </authorList>
    </citation>
    <scope>IDENTIFICATION</scope>
</reference>
<sequence>DKEGVFNADHFPLWYKRAAEQVPGTFVYSLPFNTGKDNNSVVLASTAIQLLDERKSPIAA</sequence>
<organism evidence="1 2">
    <name type="scientific">Hucho hucho</name>
    <name type="common">huchen</name>
    <dbReference type="NCBI Taxonomy" id="62062"/>
    <lineage>
        <taxon>Eukaryota</taxon>
        <taxon>Metazoa</taxon>
        <taxon>Chordata</taxon>
        <taxon>Craniata</taxon>
        <taxon>Vertebrata</taxon>
        <taxon>Euteleostomi</taxon>
        <taxon>Actinopterygii</taxon>
        <taxon>Neopterygii</taxon>
        <taxon>Teleostei</taxon>
        <taxon>Protacanthopterygii</taxon>
        <taxon>Salmoniformes</taxon>
        <taxon>Salmonidae</taxon>
        <taxon>Salmoninae</taxon>
        <taxon>Hucho</taxon>
    </lineage>
</organism>
<dbReference type="STRING" id="62062.ENSHHUP00000015134"/>
<reference evidence="1" key="2">
    <citation type="submission" date="2025-08" db="UniProtKB">
        <authorList>
            <consortium name="Ensembl"/>
        </authorList>
    </citation>
    <scope>IDENTIFICATION</scope>
</reference>
<dbReference type="GeneTree" id="ENSGT00940000155766"/>
<reference evidence="2" key="1">
    <citation type="submission" date="2018-06" db="EMBL/GenBank/DDBJ databases">
        <title>Genome assembly of Danube salmon.</title>
        <authorList>
            <person name="Macqueen D.J."/>
            <person name="Gundappa M.K."/>
        </authorList>
    </citation>
    <scope>NUCLEOTIDE SEQUENCE [LARGE SCALE GENOMIC DNA]</scope>
</reference>
<dbReference type="AlphaFoldDB" id="A0A4W5KVG2"/>
<keyword evidence="2" id="KW-1185">Reference proteome</keyword>